<name>A0AAD8D7Y6_ACIOX</name>
<evidence type="ECO:0000259" key="4">
    <source>
        <dbReference type="PROSITE" id="PS51864"/>
    </source>
</evidence>
<keyword evidence="1 2" id="KW-0378">Hydrolase</keyword>
<keyword evidence="6" id="KW-1185">Reference proteome</keyword>
<protein>
    <recommendedName>
        <fullName evidence="2">Metalloendopeptidase</fullName>
        <ecNumber evidence="2">3.4.24.-</ecNumber>
    </recommendedName>
</protein>
<feature type="binding site" evidence="1">
    <location>
        <position position="188"/>
    </location>
    <ligand>
        <name>Zn(2+)</name>
        <dbReference type="ChEBI" id="CHEBI:29105"/>
        <note>catalytic</note>
    </ligand>
</feature>
<dbReference type="SMART" id="SM00137">
    <property type="entry name" value="MAM"/>
    <property type="match status" value="1"/>
</dbReference>
<dbReference type="PANTHER" id="PTHR10127">
    <property type="entry name" value="DISCOIDIN, CUB, EGF, LAMININ , AND ZINC METALLOPROTEASE DOMAIN CONTAINING"/>
    <property type="match status" value="1"/>
</dbReference>
<dbReference type="InterPro" id="IPR024079">
    <property type="entry name" value="MetalloPept_cat_dom_sf"/>
</dbReference>
<dbReference type="EMBL" id="JAGXEW010000013">
    <property type="protein sequence ID" value="KAK1164345.1"/>
    <property type="molecule type" value="Genomic_DNA"/>
</dbReference>
<evidence type="ECO:0000313" key="5">
    <source>
        <dbReference type="EMBL" id="KAK1164345.1"/>
    </source>
</evidence>
<comment type="caution">
    <text evidence="5">The sequence shown here is derived from an EMBL/GenBank/DDBJ whole genome shotgun (WGS) entry which is preliminary data.</text>
</comment>
<dbReference type="Pfam" id="PF00629">
    <property type="entry name" value="MAM"/>
    <property type="match status" value="1"/>
</dbReference>
<dbReference type="EC" id="3.4.24.-" evidence="2"/>
<keyword evidence="1 2" id="KW-0482">Metalloprotease</keyword>
<gene>
    <name evidence="5" type="primary">Astl</name>
    <name evidence="5" type="ORF">AOXY_G14616</name>
</gene>
<dbReference type="InterPro" id="IPR006026">
    <property type="entry name" value="Peptidase_Metallo"/>
</dbReference>
<evidence type="ECO:0000259" key="3">
    <source>
        <dbReference type="PROSITE" id="PS50060"/>
    </source>
</evidence>
<dbReference type="InterPro" id="IPR000998">
    <property type="entry name" value="MAM_dom"/>
</dbReference>
<comment type="caution">
    <text evidence="1">Lacks conserved residue(s) required for the propagation of feature annotation.</text>
</comment>
<comment type="cofactor">
    <cofactor evidence="1 2">
        <name>Zn(2+)</name>
        <dbReference type="ChEBI" id="CHEBI:29105"/>
    </cofactor>
    <text evidence="1 2">Binds 1 zinc ion per subunit.</text>
</comment>
<dbReference type="SMART" id="SM00235">
    <property type="entry name" value="ZnMc"/>
    <property type="match status" value="1"/>
</dbReference>
<organism evidence="5 6">
    <name type="scientific">Acipenser oxyrinchus oxyrinchus</name>
    <dbReference type="NCBI Taxonomy" id="40147"/>
    <lineage>
        <taxon>Eukaryota</taxon>
        <taxon>Metazoa</taxon>
        <taxon>Chordata</taxon>
        <taxon>Craniata</taxon>
        <taxon>Vertebrata</taxon>
        <taxon>Euteleostomi</taxon>
        <taxon>Actinopterygii</taxon>
        <taxon>Chondrostei</taxon>
        <taxon>Acipenseriformes</taxon>
        <taxon>Acipenseridae</taxon>
        <taxon>Acipenser</taxon>
    </lineage>
</organism>
<dbReference type="GO" id="GO:0006508">
    <property type="term" value="P:proteolysis"/>
    <property type="evidence" value="ECO:0007669"/>
    <property type="project" value="UniProtKB-KW"/>
</dbReference>
<accession>A0AAD8D7Y6</accession>
<evidence type="ECO:0000256" key="1">
    <source>
        <dbReference type="PROSITE-ProRule" id="PRU01211"/>
    </source>
</evidence>
<keyword evidence="2" id="KW-0732">Signal</keyword>
<reference evidence="5" key="1">
    <citation type="submission" date="2022-02" db="EMBL/GenBank/DDBJ databases">
        <title>Atlantic sturgeon de novo genome assembly.</title>
        <authorList>
            <person name="Stock M."/>
            <person name="Klopp C."/>
            <person name="Guiguen Y."/>
            <person name="Cabau C."/>
            <person name="Parinello H."/>
            <person name="Santidrian Yebra-Pimentel E."/>
            <person name="Kuhl H."/>
            <person name="Dirks R.P."/>
            <person name="Guessner J."/>
            <person name="Wuertz S."/>
            <person name="Du K."/>
            <person name="Schartl M."/>
        </authorList>
    </citation>
    <scope>NUCLEOTIDE SEQUENCE</scope>
    <source>
        <strain evidence="5">STURGEONOMICS-FGT-2020</strain>
        <tissue evidence="5">Whole blood</tissue>
    </source>
</reference>
<dbReference type="SUPFAM" id="SSF55486">
    <property type="entry name" value="Metalloproteases ('zincins'), catalytic domain"/>
    <property type="match status" value="1"/>
</dbReference>
<dbReference type="InterPro" id="IPR001506">
    <property type="entry name" value="Peptidase_M12A"/>
</dbReference>
<dbReference type="SUPFAM" id="SSF49899">
    <property type="entry name" value="Concanavalin A-like lectins/glucanases"/>
    <property type="match status" value="1"/>
</dbReference>
<evidence type="ECO:0000256" key="2">
    <source>
        <dbReference type="RuleBase" id="RU361183"/>
    </source>
</evidence>
<feature type="binding site" evidence="1">
    <location>
        <position position="184"/>
    </location>
    <ligand>
        <name>Zn(2+)</name>
        <dbReference type="ChEBI" id="CHEBI:29105"/>
        <note>catalytic</note>
    </ligand>
</feature>
<feature type="domain" description="Peptidase M12A" evidence="4">
    <location>
        <begin position="87"/>
        <end position="282"/>
    </location>
</feature>
<dbReference type="InterPro" id="IPR034035">
    <property type="entry name" value="Astacin-like_dom"/>
</dbReference>
<keyword evidence="1 2" id="KW-0479">Metal-binding</keyword>
<dbReference type="GO" id="GO:0016020">
    <property type="term" value="C:membrane"/>
    <property type="evidence" value="ECO:0007669"/>
    <property type="project" value="InterPro"/>
</dbReference>
<dbReference type="InterPro" id="IPR013320">
    <property type="entry name" value="ConA-like_dom_sf"/>
</dbReference>
<dbReference type="Gene3D" id="2.60.120.200">
    <property type="match status" value="1"/>
</dbReference>
<dbReference type="Gene3D" id="3.40.390.10">
    <property type="entry name" value="Collagenase (Catalytic Domain)"/>
    <property type="match status" value="1"/>
</dbReference>
<feature type="domain" description="MAM" evidence="3">
    <location>
        <begin position="337"/>
        <end position="498"/>
    </location>
</feature>
<dbReference type="CDD" id="cd04280">
    <property type="entry name" value="ZnMc_astacin_like"/>
    <property type="match status" value="1"/>
</dbReference>
<dbReference type="AlphaFoldDB" id="A0AAD8D7Y6"/>
<dbReference type="PRINTS" id="PR00480">
    <property type="entry name" value="ASTACIN"/>
</dbReference>
<dbReference type="GO" id="GO:0008270">
    <property type="term" value="F:zinc ion binding"/>
    <property type="evidence" value="ECO:0007669"/>
    <property type="project" value="UniProtKB-UniRule"/>
</dbReference>
<keyword evidence="1 2" id="KW-0862">Zinc</keyword>
<sequence length="511" mass="56798">MLSPVGNVMRGLLWLFFAHSLIFLTVSKASPIQRSFAVPQPRQALVLQDKPVEEDPIIEMNKNILRSLSPDQSFLIDGDIILSSSRSAVADDLLKWPKSDDGYVRVPYVIADDYPGEYLKKFDEAFQDFQKYTCVRFVPMKDESDFLSIHQLTGCYSSVGRRGGMQLLSLDVKCLQSGKGTIIHEFIHALGFWHEQARSDRDHFVTISWANIWTGFENNFMLVGDSRNLVPYDYGSVMHYSKRAFSKDGKDTIIPIQSAEIGQRLGMSPLDIKKINLLYQCAPGKYQPLSTDSEHMMDVQTPHPGSPIKPVLLTATSKVAALSPAGLQKSGRTLESFSCDFESGLCGWTLSGDTLNWTLHSGSVLSVGTGPSHDFTLGHCNASREGNYLYLEASYPNKTAVLISPMLRGPQCLSFMYHMYGQNMGSIAVYKRLNNSTEPEELLWSEKGNKGILWLYGSVNIPALDSATYQLLFKGTTGSGYSSDAALDDIHIQKECYTYNEMMICAAGTPS</sequence>
<dbReference type="Pfam" id="PF01400">
    <property type="entry name" value="Astacin"/>
    <property type="match status" value="1"/>
</dbReference>
<feature type="active site" evidence="1">
    <location>
        <position position="185"/>
    </location>
</feature>
<keyword evidence="1 2" id="KW-0645">Protease</keyword>
<feature type="signal peptide" evidence="2">
    <location>
        <begin position="1"/>
        <end position="29"/>
    </location>
</feature>
<feature type="binding site" evidence="1">
    <location>
        <position position="194"/>
    </location>
    <ligand>
        <name>Zn(2+)</name>
        <dbReference type="ChEBI" id="CHEBI:29105"/>
        <note>catalytic</note>
    </ligand>
</feature>
<dbReference type="GO" id="GO:0004222">
    <property type="term" value="F:metalloendopeptidase activity"/>
    <property type="evidence" value="ECO:0007669"/>
    <property type="project" value="UniProtKB-UniRule"/>
</dbReference>
<dbReference type="PANTHER" id="PTHR10127:SF855">
    <property type="entry name" value="ASTACIN-LIKE METALLOENDOPEPTIDASE"/>
    <property type="match status" value="1"/>
</dbReference>
<dbReference type="Proteomes" id="UP001230051">
    <property type="component" value="Unassembled WGS sequence"/>
</dbReference>
<feature type="chain" id="PRO_5041779882" description="Metalloendopeptidase" evidence="2">
    <location>
        <begin position="30"/>
        <end position="511"/>
    </location>
</feature>
<evidence type="ECO:0000313" key="6">
    <source>
        <dbReference type="Proteomes" id="UP001230051"/>
    </source>
</evidence>
<proteinExistence type="predicted"/>
<dbReference type="PROSITE" id="PS51864">
    <property type="entry name" value="ASTACIN"/>
    <property type="match status" value="1"/>
</dbReference>
<dbReference type="PROSITE" id="PS50060">
    <property type="entry name" value="MAM_2"/>
    <property type="match status" value="1"/>
</dbReference>
<dbReference type="CDD" id="cd06263">
    <property type="entry name" value="MAM"/>
    <property type="match status" value="1"/>
</dbReference>